<accession>A0ABP8DS71</accession>
<keyword evidence="3" id="KW-1185">Reference proteome</keyword>
<keyword evidence="1" id="KW-0472">Membrane</keyword>
<comment type="caution">
    <text evidence="2">The sequence shown here is derived from an EMBL/GenBank/DDBJ whole genome shotgun (WGS) entry which is preliminary data.</text>
</comment>
<evidence type="ECO:0000256" key="1">
    <source>
        <dbReference type="SAM" id="Phobius"/>
    </source>
</evidence>
<keyword evidence="1" id="KW-1133">Transmembrane helix</keyword>
<gene>
    <name evidence="2" type="ORF">GCM10022255_099900</name>
</gene>
<organism evidence="2 3">
    <name type="scientific">Dactylosporangium darangshiense</name>
    <dbReference type="NCBI Taxonomy" id="579108"/>
    <lineage>
        <taxon>Bacteria</taxon>
        <taxon>Bacillati</taxon>
        <taxon>Actinomycetota</taxon>
        <taxon>Actinomycetes</taxon>
        <taxon>Micromonosporales</taxon>
        <taxon>Micromonosporaceae</taxon>
        <taxon>Dactylosporangium</taxon>
    </lineage>
</organism>
<dbReference type="PROSITE" id="PS51257">
    <property type="entry name" value="PROKAR_LIPOPROTEIN"/>
    <property type="match status" value="1"/>
</dbReference>
<keyword evidence="1" id="KW-0812">Transmembrane</keyword>
<evidence type="ECO:0000313" key="2">
    <source>
        <dbReference type="EMBL" id="GAA4262600.1"/>
    </source>
</evidence>
<dbReference type="EMBL" id="BAABAT010000053">
    <property type="protein sequence ID" value="GAA4262600.1"/>
    <property type="molecule type" value="Genomic_DNA"/>
</dbReference>
<protein>
    <submittedName>
        <fullName evidence="2">Uncharacterized protein</fullName>
    </submittedName>
</protein>
<reference evidence="3" key="1">
    <citation type="journal article" date="2019" name="Int. J. Syst. Evol. Microbiol.">
        <title>The Global Catalogue of Microorganisms (GCM) 10K type strain sequencing project: providing services to taxonomists for standard genome sequencing and annotation.</title>
        <authorList>
            <consortium name="The Broad Institute Genomics Platform"/>
            <consortium name="The Broad Institute Genome Sequencing Center for Infectious Disease"/>
            <person name="Wu L."/>
            <person name="Ma J."/>
        </authorList>
    </citation>
    <scope>NUCLEOTIDE SEQUENCE [LARGE SCALE GENOMIC DNA]</scope>
    <source>
        <strain evidence="3">JCM 17441</strain>
    </source>
</reference>
<feature type="transmembrane region" description="Helical" evidence="1">
    <location>
        <begin position="12"/>
        <end position="34"/>
    </location>
</feature>
<sequence length="164" mass="17651">MAVDRDKYMGIVGIALVLVVFGCICGLVSVPQLAMRNGAKREERAERRAREELPVAARSFADQVVEAARTRSGPDDAALWDITQHPRCCDSVRVWVAGRAPDLTLVVYTRAPYGVLFGTADVDACFRLAFHDLGGPAARYDLDPADPCPTGLPLVSPNPSPSVS</sequence>
<dbReference type="Proteomes" id="UP001500620">
    <property type="component" value="Unassembled WGS sequence"/>
</dbReference>
<proteinExistence type="predicted"/>
<evidence type="ECO:0000313" key="3">
    <source>
        <dbReference type="Proteomes" id="UP001500620"/>
    </source>
</evidence>
<name>A0ABP8DS71_9ACTN</name>